<organism evidence="1">
    <name type="scientific">Arundo donax</name>
    <name type="common">Giant reed</name>
    <name type="synonym">Donax arundinaceus</name>
    <dbReference type="NCBI Taxonomy" id="35708"/>
    <lineage>
        <taxon>Eukaryota</taxon>
        <taxon>Viridiplantae</taxon>
        <taxon>Streptophyta</taxon>
        <taxon>Embryophyta</taxon>
        <taxon>Tracheophyta</taxon>
        <taxon>Spermatophyta</taxon>
        <taxon>Magnoliopsida</taxon>
        <taxon>Liliopsida</taxon>
        <taxon>Poales</taxon>
        <taxon>Poaceae</taxon>
        <taxon>PACMAD clade</taxon>
        <taxon>Arundinoideae</taxon>
        <taxon>Arundineae</taxon>
        <taxon>Arundo</taxon>
    </lineage>
</organism>
<reference evidence="1" key="2">
    <citation type="journal article" date="2015" name="Data Brief">
        <title>Shoot transcriptome of the giant reed, Arundo donax.</title>
        <authorList>
            <person name="Barrero R.A."/>
            <person name="Guerrero F.D."/>
            <person name="Moolhuijzen P."/>
            <person name="Goolsby J.A."/>
            <person name="Tidwell J."/>
            <person name="Bellgard S.E."/>
            <person name="Bellgard M.I."/>
        </authorList>
    </citation>
    <scope>NUCLEOTIDE SEQUENCE</scope>
    <source>
        <tissue evidence="1">Shoot tissue taken approximately 20 cm above the soil surface</tissue>
    </source>
</reference>
<proteinExistence type="predicted"/>
<protein>
    <submittedName>
        <fullName evidence="1">Uncharacterized protein</fullName>
    </submittedName>
</protein>
<reference evidence="1" key="1">
    <citation type="submission" date="2014-09" db="EMBL/GenBank/DDBJ databases">
        <authorList>
            <person name="Magalhaes I.L.F."/>
            <person name="Oliveira U."/>
            <person name="Santos F.R."/>
            <person name="Vidigal T.H.D.A."/>
            <person name="Brescovit A.D."/>
            <person name="Santos A.J."/>
        </authorList>
    </citation>
    <scope>NUCLEOTIDE SEQUENCE</scope>
    <source>
        <tissue evidence="1">Shoot tissue taken approximately 20 cm above the soil surface</tissue>
    </source>
</reference>
<evidence type="ECO:0000313" key="1">
    <source>
        <dbReference type="EMBL" id="JAD17080.1"/>
    </source>
</evidence>
<sequence>MLMRGGDVRLESMLGDLTCEFSLVAVFRDVKLLLLFNALKSLWLK</sequence>
<dbReference type="EMBL" id="GBRH01280815">
    <property type="protein sequence ID" value="JAD17080.1"/>
    <property type="molecule type" value="Transcribed_RNA"/>
</dbReference>
<name>A0A0A8XWP6_ARUDO</name>
<accession>A0A0A8XWP6</accession>
<dbReference type="AlphaFoldDB" id="A0A0A8XWP6"/>